<keyword evidence="4" id="KW-1185">Reference proteome</keyword>
<dbReference type="AlphaFoldDB" id="A0A8K1ZZT9"/>
<dbReference type="EMBL" id="WVIC01000021">
    <property type="protein sequence ID" value="NCJ07123.1"/>
    <property type="molecule type" value="Genomic_DNA"/>
</dbReference>
<proteinExistence type="inferred from homology"/>
<dbReference type="InterPro" id="IPR036165">
    <property type="entry name" value="YefM-like_sf"/>
</dbReference>
<dbReference type="NCBIfam" id="TIGR01552">
    <property type="entry name" value="phd_fam"/>
    <property type="match status" value="1"/>
</dbReference>
<protein>
    <recommendedName>
        <fullName evidence="2">Antitoxin</fullName>
    </recommendedName>
</protein>
<dbReference type="Pfam" id="PF02604">
    <property type="entry name" value="PhdYeFM_antitox"/>
    <property type="match status" value="1"/>
</dbReference>
<evidence type="ECO:0000313" key="3">
    <source>
        <dbReference type="EMBL" id="NCJ07123.1"/>
    </source>
</evidence>
<dbReference type="InterPro" id="IPR051416">
    <property type="entry name" value="phD-YefM_TA_antitoxins"/>
</dbReference>
<sequence>MANIGAFEAKNRLSELLQQVEAGESFVITKHGRPVASLAPIAPNKPVQDTIAQLLSLRKNMKLNGISIQELREEGRRF</sequence>
<reference evidence="3" key="1">
    <citation type="submission" date="2019-12" db="EMBL/GenBank/DDBJ databases">
        <title>High-Quality draft genome sequences of three cyanobacteria isolated from the limestone walls of the Old Cathedral of Coimbra.</title>
        <authorList>
            <person name="Tiago I."/>
            <person name="Soares F."/>
            <person name="Portugal A."/>
        </authorList>
    </citation>
    <scope>NUCLEOTIDE SEQUENCE [LARGE SCALE GENOMIC DNA]</scope>
    <source>
        <strain evidence="3">C</strain>
    </source>
</reference>
<dbReference type="SUPFAM" id="SSF143120">
    <property type="entry name" value="YefM-like"/>
    <property type="match status" value="1"/>
</dbReference>
<organism evidence="3 4">
    <name type="scientific">Petrachloros mirabilis ULC683</name>
    <dbReference type="NCBI Taxonomy" id="2781853"/>
    <lineage>
        <taxon>Bacteria</taxon>
        <taxon>Bacillati</taxon>
        <taxon>Cyanobacteriota</taxon>
        <taxon>Cyanophyceae</taxon>
        <taxon>Synechococcales</taxon>
        <taxon>Petrachlorosaceae</taxon>
        <taxon>Petrachloros</taxon>
        <taxon>Petrachloros mirabilis</taxon>
    </lineage>
</organism>
<evidence type="ECO:0000256" key="2">
    <source>
        <dbReference type="RuleBase" id="RU362080"/>
    </source>
</evidence>
<evidence type="ECO:0000256" key="1">
    <source>
        <dbReference type="ARBA" id="ARBA00009981"/>
    </source>
</evidence>
<dbReference type="InterPro" id="IPR006442">
    <property type="entry name" value="Antitoxin_Phd/YefM"/>
</dbReference>
<comment type="caution">
    <text evidence="3">The sequence shown here is derived from an EMBL/GenBank/DDBJ whole genome shotgun (WGS) entry which is preliminary data.</text>
</comment>
<name>A0A8K1ZZT9_9CYAN</name>
<gene>
    <name evidence="3" type="ORF">GS597_11515</name>
</gene>
<comment type="similarity">
    <text evidence="1 2">Belongs to the phD/YefM antitoxin family.</text>
</comment>
<dbReference type="PANTHER" id="PTHR35377">
    <property type="entry name" value="ANTITOXIN VAPB49-RELATED-RELATED"/>
    <property type="match status" value="1"/>
</dbReference>
<dbReference type="Gene3D" id="3.40.1620.10">
    <property type="entry name" value="YefM-like domain"/>
    <property type="match status" value="1"/>
</dbReference>
<dbReference type="PANTHER" id="PTHR35377:SF8">
    <property type="entry name" value="ANTITOXIN VAPB22"/>
    <property type="match status" value="1"/>
</dbReference>
<dbReference type="Proteomes" id="UP000607397">
    <property type="component" value="Unassembled WGS sequence"/>
</dbReference>
<evidence type="ECO:0000313" key="4">
    <source>
        <dbReference type="Proteomes" id="UP000607397"/>
    </source>
</evidence>
<comment type="function">
    <text evidence="2">Antitoxin component of a type II toxin-antitoxin (TA) system.</text>
</comment>
<dbReference type="RefSeq" id="WP_161825598.1">
    <property type="nucleotide sequence ID" value="NZ_WVIC01000021.1"/>
</dbReference>
<accession>A0A8K1ZZT9</accession>